<dbReference type="AlphaFoldDB" id="A0A814S576"/>
<evidence type="ECO:0000313" key="5">
    <source>
        <dbReference type="EMBL" id="CAF4195184.1"/>
    </source>
</evidence>
<reference evidence="2" key="1">
    <citation type="submission" date="2021-02" db="EMBL/GenBank/DDBJ databases">
        <authorList>
            <person name="Nowell W R."/>
        </authorList>
    </citation>
    <scope>NUCLEOTIDE SEQUENCE</scope>
</reference>
<dbReference type="EMBL" id="CAJOBA010046916">
    <property type="protein sequence ID" value="CAF4195184.1"/>
    <property type="molecule type" value="Genomic_DNA"/>
</dbReference>
<dbReference type="OrthoDB" id="10058244at2759"/>
<keyword evidence="6" id="KW-1185">Reference proteome</keyword>
<evidence type="ECO:0000313" key="4">
    <source>
        <dbReference type="EMBL" id="CAF3905903.1"/>
    </source>
</evidence>
<evidence type="ECO:0000313" key="6">
    <source>
        <dbReference type="Proteomes" id="UP000663829"/>
    </source>
</evidence>
<gene>
    <name evidence="2" type="ORF">GPM918_LOCUS20750</name>
    <name evidence="3" type="ORF">OVA965_LOCUS32398</name>
    <name evidence="4" type="ORF">SRO942_LOCUS20743</name>
    <name evidence="5" type="ORF">TMI583_LOCUS33257</name>
</gene>
<accession>A0A814S576</accession>
<dbReference type="Proteomes" id="UP000677228">
    <property type="component" value="Unassembled WGS sequence"/>
</dbReference>
<organism evidence="2 6">
    <name type="scientific">Didymodactylos carnosus</name>
    <dbReference type="NCBI Taxonomy" id="1234261"/>
    <lineage>
        <taxon>Eukaryota</taxon>
        <taxon>Metazoa</taxon>
        <taxon>Spiralia</taxon>
        <taxon>Gnathifera</taxon>
        <taxon>Rotifera</taxon>
        <taxon>Eurotatoria</taxon>
        <taxon>Bdelloidea</taxon>
        <taxon>Philodinida</taxon>
        <taxon>Philodinidae</taxon>
        <taxon>Didymodactylos</taxon>
    </lineage>
</organism>
<proteinExistence type="predicted"/>
<name>A0A814S576_9BILA</name>
<dbReference type="Proteomes" id="UP000663829">
    <property type="component" value="Unassembled WGS sequence"/>
</dbReference>
<dbReference type="Proteomes" id="UP000682733">
    <property type="component" value="Unassembled WGS sequence"/>
</dbReference>
<feature type="compositionally biased region" description="Polar residues" evidence="1">
    <location>
        <begin position="10"/>
        <end position="20"/>
    </location>
</feature>
<dbReference type="Proteomes" id="UP000681722">
    <property type="component" value="Unassembled WGS sequence"/>
</dbReference>
<protein>
    <submittedName>
        <fullName evidence="2">Uncharacterized protein</fullName>
    </submittedName>
</protein>
<feature type="region of interest" description="Disordered" evidence="1">
    <location>
        <begin position="290"/>
        <end position="309"/>
    </location>
</feature>
<feature type="region of interest" description="Disordered" evidence="1">
    <location>
        <begin position="1"/>
        <end position="26"/>
    </location>
</feature>
<dbReference type="EMBL" id="CAJNOQ010006636">
    <property type="protein sequence ID" value="CAF1142287.1"/>
    <property type="molecule type" value="Genomic_DNA"/>
</dbReference>
<comment type="caution">
    <text evidence="2">The sequence shown here is derived from an EMBL/GenBank/DDBJ whole genome shotgun (WGS) entry which is preliminary data.</text>
</comment>
<evidence type="ECO:0000256" key="1">
    <source>
        <dbReference type="SAM" id="MobiDB-lite"/>
    </source>
</evidence>
<evidence type="ECO:0000313" key="3">
    <source>
        <dbReference type="EMBL" id="CAF1387355.1"/>
    </source>
</evidence>
<sequence length="309" mass="36152">MAECSDLPRTETSSCENSHNADVGEDSMKSIRNQIISLLQLDRNDNYEEIVNNILENGRQSLVNYQDDIKPKIYRDVMNGSNDKLIILLKNYFQQKWEIEYSNSNPWFIAFLKQYGNGENHDRYERVLTRTAKFGNKYMKDCPVLSIVLQLLFQIINDKSLTISDIFNDLWFTITNDGLKSVTQHSTCILKDVLNEQLKMNQLILFQALREYYRQKVFSLLKESDIVYEENLYNVLLDNVAKHGWLADMKPIENNMTSESYQILLDKLHSNHRDQKGSKYRIRHIRCFTPATPKRPSAPTHPRNSGNLM</sequence>
<dbReference type="EMBL" id="CAJOBC010006634">
    <property type="protein sequence ID" value="CAF3905903.1"/>
    <property type="molecule type" value="Genomic_DNA"/>
</dbReference>
<dbReference type="EMBL" id="CAJNOK010025211">
    <property type="protein sequence ID" value="CAF1387355.1"/>
    <property type="molecule type" value="Genomic_DNA"/>
</dbReference>
<evidence type="ECO:0000313" key="2">
    <source>
        <dbReference type="EMBL" id="CAF1142287.1"/>
    </source>
</evidence>